<dbReference type="EMBL" id="JAOVQM010000009">
    <property type="protein sequence ID" value="MCV2232783.1"/>
    <property type="molecule type" value="Genomic_DNA"/>
</dbReference>
<keyword evidence="2" id="KW-1185">Reference proteome</keyword>
<reference evidence="1" key="1">
    <citation type="submission" date="2022-09" db="EMBL/GenBank/DDBJ databases">
        <title>Novel Mycoplasma species identified in domestic and wild animals.</title>
        <authorList>
            <person name="Volokhov D.V."/>
            <person name="Furtak V.A."/>
            <person name="Zagorodnyaya T.A."/>
        </authorList>
    </citation>
    <scope>NUCLEOTIDE SEQUENCE</scope>
    <source>
        <strain evidence="1">Oakley</strain>
    </source>
</reference>
<organism evidence="1 2">
    <name type="scientific">Paracholeplasma manati</name>
    <dbReference type="NCBI Taxonomy" id="591373"/>
    <lineage>
        <taxon>Bacteria</taxon>
        <taxon>Bacillati</taxon>
        <taxon>Mycoplasmatota</taxon>
        <taxon>Mollicutes</taxon>
        <taxon>Acholeplasmatales</taxon>
        <taxon>Acholeplasmataceae</taxon>
        <taxon>Paracholeplasma</taxon>
    </lineage>
</organism>
<dbReference type="Gene3D" id="3.40.30.10">
    <property type="entry name" value="Glutaredoxin"/>
    <property type="match status" value="1"/>
</dbReference>
<dbReference type="CDD" id="cd02980">
    <property type="entry name" value="TRX_Fd_family"/>
    <property type="match status" value="1"/>
</dbReference>
<dbReference type="RefSeq" id="WP_263608972.1">
    <property type="nucleotide sequence ID" value="NZ_JAOVQM010000009.1"/>
</dbReference>
<dbReference type="Proteomes" id="UP001177160">
    <property type="component" value="Unassembled WGS sequence"/>
</dbReference>
<dbReference type="SUPFAM" id="SSF52833">
    <property type="entry name" value="Thioredoxin-like"/>
    <property type="match status" value="1"/>
</dbReference>
<proteinExistence type="predicted"/>
<name>A0ABT2Y8E6_9MOLU</name>
<evidence type="ECO:0000313" key="1">
    <source>
        <dbReference type="EMBL" id="MCV2232783.1"/>
    </source>
</evidence>
<evidence type="ECO:0000313" key="2">
    <source>
        <dbReference type="Proteomes" id="UP001177160"/>
    </source>
</evidence>
<sequence>MKTLDELKQLRDESLKKMTMRYQKDGFRIQVGMGTCGIASGARPILNAFLEQIELSELKNVTVTQVGCMGECAHEPMAEIIDESGQSYIYCALTIPMVRQIVERHIVNHQPITKYLLSERKDK</sequence>
<accession>A0ABT2Y8E6</accession>
<dbReference type="InterPro" id="IPR036249">
    <property type="entry name" value="Thioredoxin-like_sf"/>
</dbReference>
<gene>
    <name evidence="1" type="ORF">N7548_08120</name>
</gene>
<dbReference type="Pfam" id="PF01257">
    <property type="entry name" value="2Fe-2S_thioredx"/>
    <property type="match status" value="1"/>
</dbReference>
<protein>
    <submittedName>
        <fullName evidence="1">(2Fe-2S) ferredoxin domain-containing protein</fullName>
    </submittedName>
</protein>
<comment type="caution">
    <text evidence="1">The sequence shown here is derived from an EMBL/GenBank/DDBJ whole genome shotgun (WGS) entry which is preliminary data.</text>
</comment>